<proteinExistence type="predicted"/>
<name>A0ABZ1BUD0_9FIRM</name>
<accession>A0ABZ1BUD0</accession>
<evidence type="ECO:0000313" key="3">
    <source>
        <dbReference type="Proteomes" id="UP001332192"/>
    </source>
</evidence>
<evidence type="ECO:0000256" key="1">
    <source>
        <dbReference type="SAM" id="Phobius"/>
    </source>
</evidence>
<dbReference type="EMBL" id="CP141615">
    <property type="protein sequence ID" value="WRP16230.1"/>
    <property type="molecule type" value="Genomic_DNA"/>
</dbReference>
<sequence>MGQTKPFEGNVSAAPGLRVLVVAGVPGAVWGTVGLMMGSVLRNRLVPGRGPGERE</sequence>
<keyword evidence="1" id="KW-0812">Transmembrane</keyword>
<keyword evidence="1" id="KW-1133">Transmembrane helix</keyword>
<reference evidence="2 3" key="1">
    <citation type="journal article" date="2024" name="Front. Microbiol.">
        <title>Novel thermophilic genera Geochorda gen. nov. and Carboxydochorda gen. nov. from the deep terrestrial subsurface reveal the ecophysiological diversity in the class Limnochordia.</title>
        <authorList>
            <person name="Karnachuk O.V."/>
            <person name="Lukina A.P."/>
            <person name="Avakyan M.R."/>
            <person name="Kadnikov V.V."/>
            <person name="Begmatov S."/>
            <person name="Beletsky A.V."/>
            <person name="Vlasova K.G."/>
            <person name="Novikov A.A."/>
            <person name="Shcherbakova V.A."/>
            <person name="Mardanov A.V."/>
            <person name="Ravin N.V."/>
        </authorList>
    </citation>
    <scope>NUCLEOTIDE SEQUENCE [LARGE SCALE GENOMIC DNA]</scope>
    <source>
        <strain evidence="2 3">L945</strain>
    </source>
</reference>
<gene>
    <name evidence="2" type="ORF">U7230_08950</name>
</gene>
<dbReference type="Proteomes" id="UP001332192">
    <property type="component" value="Chromosome"/>
</dbReference>
<organism evidence="2 3">
    <name type="scientific">Carboxydichorda subterranea</name>
    <dbReference type="NCBI Taxonomy" id="3109565"/>
    <lineage>
        <taxon>Bacteria</taxon>
        <taxon>Bacillati</taxon>
        <taxon>Bacillota</taxon>
        <taxon>Limnochordia</taxon>
        <taxon>Limnochordales</taxon>
        <taxon>Geochordaceae</taxon>
        <taxon>Carboxydichorda</taxon>
    </lineage>
</organism>
<evidence type="ECO:0000313" key="2">
    <source>
        <dbReference type="EMBL" id="WRP16230.1"/>
    </source>
</evidence>
<dbReference type="RefSeq" id="WP_324715502.1">
    <property type="nucleotide sequence ID" value="NZ_CP141615.1"/>
</dbReference>
<keyword evidence="3" id="KW-1185">Reference proteome</keyword>
<keyword evidence="1" id="KW-0472">Membrane</keyword>
<feature type="transmembrane region" description="Helical" evidence="1">
    <location>
        <begin position="20"/>
        <end position="41"/>
    </location>
</feature>
<protein>
    <submittedName>
        <fullName evidence="2">Uncharacterized protein</fullName>
    </submittedName>
</protein>